<dbReference type="EMBL" id="CP143578">
    <property type="protein sequence ID" value="WVN21308.1"/>
    <property type="molecule type" value="Genomic_DNA"/>
</dbReference>
<gene>
    <name evidence="1" type="ORF">V2E26_02730</name>
</gene>
<dbReference type="InterPro" id="IPR029044">
    <property type="entry name" value="Nucleotide-diphossugar_trans"/>
</dbReference>
<name>A0ABZ2AJX8_9BACT</name>
<dbReference type="Gene3D" id="3.90.550.10">
    <property type="entry name" value="Spore Coat Polysaccharide Biosynthesis Protein SpsA, Chain A"/>
    <property type="match status" value="1"/>
</dbReference>
<proteinExistence type="predicted"/>
<evidence type="ECO:0000313" key="1">
    <source>
        <dbReference type="EMBL" id="WVN21308.1"/>
    </source>
</evidence>
<dbReference type="Proteomes" id="UP001431935">
    <property type="component" value="Chromosome"/>
</dbReference>
<dbReference type="SUPFAM" id="SSF53448">
    <property type="entry name" value="Nucleotide-diphospho-sugar transferases"/>
    <property type="match status" value="1"/>
</dbReference>
<reference evidence="1" key="1">
    <citation type="submission" date="2024-01" db="EMBL/GenBank/DDBJ databases">
        <title>Complete genome sequence of Mycoplasma gateae strain 3700.</title>
        <authorList>
            <person name="Spergser J."/>
        </authorList>
    </citation>
    <scope>NUCLEOTIDE SEQUENCE [LARGE SCALE GENOMIC DNA]</scope>
    <source>
        <strain evidence="1">3700</strain>
    </source>
</reference>
<protein>
    <submittedName>
        <fullName evidence="1">Glycosyltransferase family 2 protein</fullName>
    </submittedName>
</protein>
<keyword evidence="2" id="KW-1185">Reference proteome</keyword>
<organism evidence="1 2">
    <name type="scientific">Metamycoplasma gateae</name>
    <dbReference type="NCBI Taxonomy" id="35769"/>
    <lineage>
        <taxon>Bacteria</taxon>
        <taxon>Bacillati</taxon>
        <taxon>Mycoplasmatota</taxon>
        <taxon>Mycoplasmoidales</taxon>
        <taxon>Metamycoplasmataceae</taxon>
        <taxon>Metamycoplasma</taxon>
    </lineage>
</organism>
<accession>A0ABZ2AJX8</accession>
<sequence length="333" mass="39449">MQKNLTIIIPVYNPTISLDEILSNVYKQKSQNFDVILAIDRPKEIDFITVDELSKKMGSRLKVIFNTSHKHIDIVIKESLELVTTQYIYVLYSYCKLKSEFIQRLDVFLDSFTNKPDFIEMPGFNKSISHSLIKSDILPPLGLIDLEKNKLPFALVTPFVFNCFIKKEIAKTIFDNQKFRDLNLEYSPNFVFRALINSKTFAYFPDTWIENWNNSFSMFNPKSLTRSWNFIFSFVNDDDKELKEALEFSKFMNYCYYVAGILSTYKTKRNSMEWKALENVKLSLINEIKTLKPHWTDLINNNKYFVKFKVITLFNLTDGLLKKWEQIFKKFIW</sequence>
<dbReference type="RefSeq" id="WP_330463347.1">
    <property type="nucleotide sequence ID" value="NZ_CP143578.1"/>
</dbReference>
<evidence type="ECO:0000313" key="2">
    <source>
        <dbReference type="Proteomes" id="UP001431935"/>
    </source>
</evidence>